<sequence>MMLTRPVMELLGYSVDAILAKAYGTRPEWDLQDLATEEGAVKSLHDGSRGRQGIDESLRTATPEAGPLEADEMVTRLLEERVQGAAEAGLAEPLVAQLRELLVEYRDVFRVSFGQDPPIRVEPLRVRVRDGATPVRISARRYPPAHMQYLDQHVDELLVSGLAYTNPSSRWASPLEF</sequence>
<evidence type="ECO:0000313" key="8">
    <source>
        <dbReference type="Proteomes" id="UP000437068"/>
    </source>
</evidence>
<comment type="caution">
    <text evidence="1">The sequence shown here is derived from an EMBL/GenBank/DDBJ whole genome shotgun (WGS) entry which is preliminary data.</text>
</comment>
<dbReference type="Proteomes" id="UP000433483">
    <property type="component" value="Unassembled WGS sequence"/>
</dbReference>
<dbReference type="Gene3D" id="3.10.10.10">
    <property type="entry name" value="HIV Type 1 Reverse Transcriptase, subunit A, domain 1"/>
    <property type="match status" value="1"/>
</dbReference>
<name>A0A6A3FPJ3_9STRA</name>
<evidence type="ECO:0000313" key="9">
    <source>
        <dbReference type="Proteomes" id="UP000441208"/>
    </source>
</evidence>
<evidence type="ECO:0000313" key="3">
    <source>
        <dbReference type="EMBL" id="KAE9109805.1"/>
    </source>
</evidence>
<evidence type="ECO:0000313" key="10">
    <source>
        <dbReference type="Proteomes" id="UP000460718"/>
    </source>
</evidence>
<dbReference type="EMBL" id="QXGB01000607">
    <property type="protein sequence ID" value="KAE9209286.1"/>
    <property type="molecule type" value="Genomic_DNA"/>
</dbReference>
<evidence type="ECO:0000313" key="5">
    <source>
        <dbReference type="EMBL" id="KAE9302216.1"/>
    </source>
</evidence>
<organism evidence="1 6">
    <name type="scientific">Phytophthora fragariae</name>
    <dbReference type="NCBI Taxonomy" id="53985"/>
    <lineage>
        <taxon>Eukaryota</taxon>
        <taxon>Sar</taxon>
        <taxon>Stramenopiles</taxon>
        <taxon>Oomycota</taxon>
        <taxon>Peronosporomycetes</taxon>
        <taxon>Peronosporales</taxon>
        <taxon>Peronosporaceae</taxon>
        <taxon>Phytophthora</taxon>
    </lineage>
</organism>
<dbReference type="EMBL" id="QXGF01000241">
    <property type="protein sequence ID" value="KAE8943648.1"/>
    <property type="molecule type" value="Genomic_DNA"/>
</dbReference>
<proteinExistence type="predicted"/>
<dbReference type="OrthoDB" id="126062at2759"/>
<protein>
    <submittedName>
        <fullName evidence="1">Uncharacterized protein</fullName>
    </submittedName>
</protein>
<evidence type="ECO:0000313" key="2">
    <source>
        <dbReference type="EMBL" id="KAE9010292.1"/>
    </source>
</evidence>
<dbReference type="SUPFAM" id="SSF56672">
    <property type="entry name" value="DNA/RNA polymerases"/>
    <property type="match status" value="1"/>
</dbReference>
<evidence type="ECO:0000313" key="4">
    <source>
        <dbReference type="EMBL" id="KAE9209286.1"/>
    </source>
</evidence>
<evidence type="ECO:0000313" key="1">
    <source>
        <dbReference type="EMBL" id="KAE8943648.1"/>
    </source>
</evidence>
<dbReference type="Proteomes" id="UP000429523">
    <property type="component" value="Unassembled WGS sequence"/>
</dbReference>
<dbReference type="EMBL" id="QXGE01000862">
    <property type="protein sequence ID" value="KAE9302216.1"/>
    <property type="molecule type" value="Genomic_DNA"/>
</dbReference>
<dbReference type="EMBL" id="QXFW01000504">
    <property type="protein sequence ID" value="KAE9010292.1"/>
    <property type="molecule type" value="Genomic_DNA"/>
</dbReference>
<dbReference type="InterPro" id="IPR043502">
    <property type="entry name" value="DNA/RNA_pol_sf"/>
</dbReference>
<reference evidence="6 7" key="1">
    <citation type="submission" date="2018-08" db="EMBL/GenBank/DDBJ databases">
        <title>Genomic investigation of the strawberry pathogen Phytophthora fragariae indicates pathogenicity is determined by transcriptional variation in three key races.</title>
        <authorList>
            <person name="Adams T.M."/>
            <person name="Armitage A.D."/>
            <person name="Sobczyk M.K."/>
            <person name="Bates H.J."/>
            <person name="Dunwell J.M."/>
            <person name="Nellist C.F."/>
            <person name="Harrison R.J."/>
        </authorList>
    </citation>
    <scope>NUCLEOTIDE SEQUENCE [LARGE SCALE GENOMIC DNA]</scope>
    <source>
        <strain evidence="5 8">A4</strain>
        <strain evidence="4 7">NOV-27</strain>
        <strain evidence="3 9">NOV-71</strain>
        <strain evidence="1 6">NOV-9</strain>
        <strain evidence="2 10">SCRP245</strain>
    </source>
</reference>
<dbReference type="AlphaFoldDB" id="A0A6A3FPJ3"/>
<dbReference type="Proteomes" id="UP000437068">
    <property type="component" value="Unassembled WGS sequence"/>
</dbReference>
<evidence type="ECO:0000313" key="7">
    <source>
        <dbReference type="Proteomes" id="UP000433483"/>
    </source>
</evidence>
<dbReference type="Proteomes" id="UP000441208">
    <property type="component" value="Unassembled WGS sequence"/>
</dbReference>
<accession>A0A6A3FPJ3</accession>
<evidence type="ECO:0000313" key="6">
    <source>
        <dbReference type="Proteomes" id="UP000429523"/>
    </source>
</evidence>
<gene>
    <name evidence="5" type="ORF">PF001_g14101</name>
    <name evidence="4" type="ORF">PF005_g11886</name>
    <name evidence="3" type="ORF">PF007_g12104</name>
    <name evidence="1" type="ORF">PF009_g6642</name>
    <name evidence="2" type="ORF">PF011_g9888</name>
</gene>
<keyword evidence="7" id="KW-1185">Reference proteome</keyword>
<dbReference type="Proteomes" id="UP000460718">
    <property type="component" value="Unassembled WGS sequence"/>
</dbReference>
<dbReference type="EMBL" id="QXFZ01000625">
    <property type="protein sequence ID" value="KAE9109805.1"/>
    <property type="molecule type" value="Genomic_DNA"/>
</dbReference>